<feature type="domain" description="VOC" evidence="1">
    <location>
        <begin position="9"/>
        <end position="124"/>
    </location>
</feature>
<organism evidence="2 3">
    <name type="scientific">Paracoccus sulfuroxidans</name>
    <dbReference type="NCBI Taxonomy" id="384678"/>
    <lineage>
        <taxon>Bacteria</taxon>
        <taxon>Pseudomonadati</taxon>
        <taxon>Pseudomonadota</taxon>
        <taxon>Alphaproteobacteria</taxon>
        <taxon>Rhodobacterales</taxon>
        <taxon>Paracoccaceae</taxon>
        <taxon>Paracoccus</taxon>
    </lineage>
</organism>
<sequence>MATSDAPLSVQNVALTVNDLQKTGDFYQSVIGLDQLSSDGEAMVLGKDGLPLVELRRDAKARPRPQEAGLFHTAFLLPDRAALGRWLRFAAETGLRLDGASDHLVSEALYLRDPEGNGIEIYVDRPRAMWTKNGDQIVMDTLPLDIQALLRLADQPWSGAPSGTVVGHVHLQVGDIPTVEGFMSEKLGMQRVAHIPSASFFSTGGYHHHLAGNIWNSRGAGRRSPDAAGLAEVVLAADHTAANFAGTEVEDPWGNRFRVIAKPAA</sequence>
<accession>A0A562NNX1</accession>
<evidence type="ECO:0000313" key="3">
    <source>
        <dbReference type="Proteomes" id="UP000316225"/>
    </source>
</evidence>
<keyword evidence="2" id="KW-0223">Dioxygenase</keyword>
<dbReference type="InterPro" id="IPR037523">
    <property type="entry name" value="VOC_core"/>
</dbReference>
<dbReference type="Gene3D" id="3.10.180.10">
    <property type="entry name" value="2,3-Dihydroxybiphenyl 1,2-Dioxygenase, domain 1"/>
    <property type="match status" value="2"/>
</dbReference>
<reference evidence="2 3" key="1">
    <citation type="journal article" date="2015" name="Stand. Genomic Sci.">
        <title>Genomic Encyclopedia of Bacterial and Archaeal Type Strains, Phase III: the genomes of soil and plant-associated and newly described type strains.</title>
        <authorList>
            <person name="Whitman W.B."/>
            <person name="Woyke T."/>
            <person name="Klenk H.P."/>
            <person name="Zhou Y."/>
            <person name="Lilburn T.G."/>
            <person name="Beck B.J."/>
            <person name="De Vos P."/>
            <person name="Vandamme P."/>
            <person name="Eisen J.A."/>
            <person name="Garrity G."/>
            <person name="Hugenholtz P."/>
            <person name="Kyrpides N.C."/>
        </authorList>
    </citation>
    <scope>NUCLEOTIDE SEQUENCE [LARGE SCALE GENOMIC DNA]</scope>
    <source>
        <strain evidence="2 3">CGMCC 1.5364</strain>
    </source>
</reference>
<keyword evidence="2" id="KW-0560">Oxidoreductase</keyword>
<dbReference type="PROSITE" id="PS51819">
    <property type="entry name" value="VOC"/>
    <property type="match status" value="1"/>
</dbReference>
<keyword evidence="3" id="KW-1185">Reference proteome</keyword>
<dbReference type="PANTHER" id="PTHR43279:SF1">
    <property type="entry name" value="CATECHOL-2,3-DIOXYGENASE"/>
    <property type="match status" value="1"/>
</dbReference>
<evidence type="ECO:0000313" key="2">
    <source>
        <dbReference type="EMBL" id="TWI33823.1"/>
    </source>
</evidence>
<comment type="caution">
    <text evidence="2">The sequence shown here is derived from an EMBL/GenBank/DDBJ whole genome shotgun (WGS) entry which is preliminary data.</text>
</comment>
<dbReference type="Pfam" id="PF00903">
    <property type="entry name" value="Glyoxalase"/>
    <property type="match status" value="1"/>
</dbReference>
<dbReference type="RefSeq" id="WP_145397997.1">
    <property type="nucleotide sequence ID" value="NZ_VLKU01000006.1"/>
</dbReference>
<dbReference type="OrthoDB" id="9792626at2"/>
<proteinExistence type="predicted"/>
<dbReference type="Proteomes" id="UP000316225">
    <property type="component" value="Unassembled WGS sequence"/>
</dbReference>
<dbReference type="AlphaFoldDB" id="A0A562NNX1"/>
<dbReference type="InterPro" id="IPR004360">
    <property type="entry name" value="Glyas_Fos-R_dOase_dom"/>
</dbReference>
<dbReference type="SUPFAM" id="SSF54593">
    <property type="entry name" value="Glyoxalase/Bleomycin resistance protein/Dihydroxybiphenyl dioxygenase"/>
    <property type="match status" value="2"/>
</dbReference>
<dbReference type="EMBL" id="VLKU01000006">
    <property type="protein sequence ID" value="TWI33823.1"/>
    <property type="molecule type" value="Genomic_DNA"/>
</dbReference>
<protein>
    <submittedName>
        <fullName evidence="2">Catechol 2,3-dioxygenase</fullName>
    </submittedName>
</protein>
<dbReference type="PANTHER" id="PTHR43279">
    <property type="entry name" value="CATECHOL-2,3-DIOXYGENASE"/>
    <property type="match status" value="1"/>
</dbReference>
<evidence type="ECO:0000259" key="1">
    <source>
        <dbReference type="PROSITE" id="PS51819"/>
    </source>
</evidence>
<dbReference type="GO" id="GO:0051213">
    <property type="term" value="F:dioxygenase activity"/>
    <property type="evidence" value="ECO:0007669"/>
    <property type="project" value="UniProtKB-KW"/>
</dbReference>
<dbReference type="InterPro" id="IPR029068">
    <property type="entry name" value="Glyas_Bleomycin-R_OHBP_Dase"/>
</dbReference>
<name>A0A562NNX1_9RHOB</name>
<gene>
    <name evidence="2" type="ORF">IQ24_02187</name>
</gene>